<accession>A0A6J5URK6</accession>
<name>A0A6J5URK6_PRUAR</name>
<feature type="domain" description="hAT-like transposase RNase-H fold" evidence="1">
    <location>
        <begin position="2"/>
        <end position="67"/>
    </location>
</feature>
<dbReference type="PANTHER" id="PTHR23272:SF184">
    <property type="entry name" value="OS03G0311250 PROTEIN"/>
    <property type="match status" value="1"/>
</dbReference>
<sequence>MNKIGTNMSMKFEKYWSEYSLILAIAIILDPRYKLHFVEWAYTKLHGKDSREFKGVTDTLNSLFHVYTETLSPLLNASFPTNETTSHNEGGDTILEVN</sequence>
<organism evidence="2 3">
    <name type="scientific">Prunus armeniaca</name>
    <name type="common">Apricot</name>
    <name type="synonym">Armeniaca vulgaris</name>
    <dbReference type="NCBI Taxonomy" id="36596"/>
    <lineage>
        <taxon>Eukaryota</taxon>
        <taxon>Viridiplantae</taxon>
        <taxon>Streptophyta</taxon>
        <taxon>Embryophyta</taxon>
        <taxon>Tracheophyta</taxon>
        <taxon>Spermatophyta</taxon>
        <taxon>Magnoliopsida</taxon>
        <taxon>eudicotyledons</taxon>
        <taxon>Gunneridae</taxon>
        <taxon>Pentapetalae</taxon>
        <taxon>rosids</taxon>
        <taxon>fabids</taxon>
        <taxon>Rosales</taxon>
        <taxon>Rosaceae</taxon>
        <taxon>Amygdaloideae</taxon>
        <taxon>Amygdaleae</taxon>
        <taxon>Prunus</taxon>
    </lineage>
</organism>
<protein>
    <recommendedName>
        <fullName evidence="1">hAT-like transposase RNase-H fold domain-containing protein</fullName>
    </recommendedName>
</protein>
<dbReference type="EMBL" id="CAEKDK010000004">
    <property type="protein sequence ID" value="CAB4277865.1"/>
    <property type="molecule type" value="Genomic_DNA"/>
</dbReference>
<reference evidence="2 3" key="1">
    <citation type="submission" date="2020-05" db="EMBL/GenBank/DDBJ databases">
        <authorList>
            <person name="Campoy J."/>
            <person name="Schneeberger K."/>
            <person name="Spophaly S."/>
        </authorList>
    </citation>
    <scope>NUCLEOTIDE SEQUENCE [LARGE SCALE GENOMIC DNA]</scope>
    <source>
        <strain evidence="2">PruArmRojPasFocal</strain>
    </source>
</reference>
<proteinExistence type="predicted"/>
<dbReference type="Pfam" id="PF14372">
    <property type="entry name" value="hAT-like_RNase-H"/>
    <property type="match status" value="1"/>
</dbReference>
<gene>
    <name evidence="2" type="ORF">CURHAP_LOCUS27836</name>
</gene>
<evidence type="ECO:0000313" key="3">
    <source>
        <dbReference type="Proteomes" id="UP000507222"/>
    </source>
</evidence>
<evidence type="ECO:0000313" key="2">
    <source>
        <dbReference type="EMBL" id="CAB4277865.1"/>
    </source>
</evidence>
<dbReference type="AlphaFoldDB" id="A0A6J5URK6"/>
<dbReference type="PANTHER" id="PTHR23272">
    <property type="entry name" value="BED FINGER-RELATED"/>
    <property type="match status" value="1"/>
</dbReference>
<dbReference type="GO" id="GO:0003677">
    <property type="term" value="F:DNA binding"/>
    <property type="evidence" value="ECO:0007669"/>
    <property type="project" value="InterPro"/>
</dbReference>
<evidence type="ECO:0000259" key="1">
    <source>
        <dbReference type="Pfam" id="PF14372"/>
    </source>
</evidence>
<dbReference type="InterPro" id="IPR025525">
    <property type="entry name" value="hAT-like_transposase_RNase-H"/>
</dbReference>
<dbReference type="Proteomes" id="UP000507222">
    <property type="component" value="Unassembled WGS sequence"/>
</dbReference>